<dbReference type="EMBL" id="JAJJMB010012717">
    <property type="protein sequence ID" value="KAI3873923.1"/>
    <property type="molecule type" value="Genomic_DNA"/>
</dbReference>
<evidence type="ECO:0000256" key="1">
    <source>
        <dbReference type="ARBA" id="ARBA00006524"/>
    </source>
</evidence>
<proteinExistence type="inferred from homology"/>
<evidence type="ECO:0000313" key="5">
    <source>
        <dbReference type="Proteomes" id="UP001202328"/>
    </source>
</evidence>
<evidence type="ECO:0000313" key="4">
    <source>
        <dbReference type="EMBL" id="KAI3873923.1"/>
    </source>
</evidence>
<keyword evidence="2" id="KW-0698">rRNA processing</keyword>
<dbReference type="AlphaFoldDB" id="A0AAD4S7V2"/>
<dbReference type="Proteomes" id="UP001202328">
    <property type="component" value="Unassembled WGS sequence"/>
</dbReference>
<organism evidence="4 5">
    <name type="scientific">Papaver atlanticum</name>
    <dbReference type="NCBI Taxonomy" id="357466"/>
    <lineage>
        <taxon>Eukaryota</taxon>
        <taxon>Viridiplantae</taxon>
        <taxon>Streptophyta</taxon>
        <taxon>Embryophyta</taxon>
        <taxon>Tracheophyta</taxon>
        <taxon>Spermatophyta</taxon>
        <taxon>Magnoliopsida</taxon>
        <taxon>Ranunculales</taxon>
        <taxon>Papaveraceae</taxon>
        <taxon>Papaveroideae</taxon>
        <taxon>Papaver</taxon>
    </lineage>
</organism>
<gene>
    <name evidence="4" type="ORF">MKW98_001572</name>
</gene>
<keyword evidence="5" id="KW-1185">Reference proteome</keyword>
<dbReference type="Pfam" id="PF10273">
    <property type="entry name" value="WGG"/>
    <property type="match status" value="1"/>
</dbReference>
<sequence>MDCVILKDVPAAPDKLAPQALSLFAEGICHILSHWDSLIKTVAVLHRLPFFQRSEYLTQRRGEFMSEEVKQLADAIFIWFSQSKDEREVKSLEDLIQEIVRSKFRCFIEDGSTLLVSSKLEMLHQDLMQGNLESIEGLRKSSSWIGQDTFDWLEKQARRFRCLFQGKRPDDPKIVTKQSNKSSTVKDMQKTHRRRHHPKRLQLLLSSLHISD</sequence>
<evidence type="ECO:0000256" key="2">
    <source>
        <dbReference type="ARBA" id="ARBA00022552"/>
    </source>
</evidence>
<evidence type="ECO:0000256" key="3">
    <source>
        <dbReference type="SAM" id="MobiDB-lite"/>
    </source>
</evidence>
<reference evidence="4" key="1">
    <citation type="submission" date="2022-04" db="EMBL/GenBank/DDBJ databases">
        <title>A functionally conserved STORR gene fusion in Papaver species that diverged 16.8 million years ago.</title>
        <authorList>
            <person name="Catania T."/>
        </authorList>
    </citation>
    <scope>NUCLEOTIDE SEQUENCE</scope>
    <source>
        <strain evidence="4">S-188037</strain>
    </source>
</reference>
<accession>A0AAD4S7V2</accession>
<feature type="compositionally biased region" description="Polar residues" evidence="3">
    <location>
        <begin position="176"/>
        <end position="186"/>
    </location>
</feature>
<name>A0AAD4S7V2_9MAGN</name>
<protein>
    <submittedName>
        <fullName evidence="4">Uncharacterized protein</fullName>
    </submittedName>
</protein>
<dbReference type="PANTHER" id="PTHR21250">
    <property type="entry name" value="PRE-RRNA-PROCESSING PROTEIN TSR2 HOMOLOG"/>
    <property type="match status" value="1"/>
</dbReference>
<dbReference type="GO" id="GO:0006364">
    <property type="term" value="P:rRNA processing"/>
    <property type="evidence" value="ECO:0007669"/>
    <property type="project" value="UniProtKB-KW"/>
</dbReference>
<dbReference type="InterPro" id="IPR019398">
    <property type="entry name" value="Pre-rRNA_process_TSR2"/>
</dbReference>
<comment type="caution">
    <text evidence="4">The sequence shown here is derived from an EMBL/GenBank/DDBJ whole genome shotgun (WGS) entry which is preliminary data.</text>
</comment>
<feature type="region of interest" description="Disordered" evidence="3">
    <location>
        <begin position="169"/>
        <end position="198"/>
    </location>
</feature>
<comment type="similarity">
    <text evidence="1">Belongs to the TSR2 family.</text>
</comment>